<reference evidence="3" key="1">
    <citation type="journal article" date="2019" name="Sci. Rep.">
        <title>Draft genome of Tanacetum cinerariifolium, the natural source of mosquito coil.</title>
        <authorList>
            <person name="Yamashiro T."/>
            <person name="Shiraishi A."/>
            <person name="Satake H."/>
            <person name="Nakayama K."/>
        </authorList>
    </citation>
    <scope>NUCLEOTIDE SEQUENCE</scope>
</reference>
<keyword evidence="1" id="KW-0812">Transmembrane</keyword>
<dbReference type="EMBL" id="BKCJ010008985">
    <property type="protein sequence ID" value="GEU84862.1"/>
    <property type="molecule type" value="Genomic_DNA"/>
</dbReference>
<keyword evidence="3" id="KW-0695">RNA-directed DNA polymerase</keyword>
<evidence type="ECO:0000256" key="1">
    <source>
        <dbReference type="SAM" id="Phobius"/>
    </source>
</evidence>
<evidence type="ECO:0000313" key="3">
    <source>
        <dbReference type="EMBL" id="GEU84862.1"/>
    </source>
</evidence>
<keyword evidence="1" id="KW-1133">Transmembrane helix</keyword>
<dbReference type="InterPro" id="IPR026960">
    <property type="entry name" value="RVT-Znf"/>
</dbReference>
<dbReference type="Pfam" id="PF13966">
    <property type="entry name" value="zf-RVT"/>
    <property type="match status" value="1"/>
</dbReference>
<dbReference type="PANTHER" id="PTHR33116:SF77">
    <property type="entry name" value="RNA-DIRECTED DNA POLYMERASE"/>
    <property type="match status" value="1"/>
</dbReference>
<comment type="caution">
    <text evidence="3">The sequence shown here is derived from an EMBL/GenBank/DDBJ whole genome shotgun (WGS) entry which is preliminary data.</text>
</comment>
<accession>A0A6L2NI90</accession>
<dbReference type="AlphaFoldDB" id="A0A6L2NI90"/>
<sequence>MFYADDAIFVGEWCDNNINTLILVLDCFHRASGLKINLSKSKIMGTHAQKWVVLCLDIKRGRMSSIRGLGVSSLYALNRALMLKWVWKFHYHSSSLWTRVMKAIHGEDGKIEAAQFSKLLDLMQAVSLSSLPDRWTWTLDGSGNFTVASIRFKIDNTMLSSISSATKWIKFVPIKVNVLAWKIKLDALPTRLIISRRGMPLNSIACPICDRGVESSSHLFFACSLATQLACKISLWWNLPYAEITSYHDWHSWIVSLRLSRESKSILEGVFMLCGGTFGLIGMCSFLIPKNRVRRRFLMILFLGRFIGVSSVVKPYSV</sequence>
<keyword evidence="3" id="KW-0808">Transferase</keyword>
<dbReference type="GO" id="GO:0003964">
    <property type="term" value="F:RNA-directed DNA polymerase activity"/>
    <property type="evidence" value="ECO:0007669"/>
    <property type="project" value="UniProtKB-KW"/>
</dbReference>
<proteinExistence type="predicted"/>
<gene>
    <name evidence="3" type="ORF">Tci_056840</name>
</gene>
<protein>
    <submittedName>
        <fullName evidence="3">RNA-directed DNA polymerase, eukaryota</fullName>
    </submittedName>
</protein>
<feature type="transmembrane region" description="Helical" evidence="1">
    <location>
        <begin position="266"/>
        <end position="288"/>
    </location>
</feature>
<organism evidence="3">
    <name type="scientific">Tanacetum cinerariifolium</name>
    <name type="common">Dalmatian daisy</name>
    <name type="synonym">Chrysanthemum cinerariifolium</name>
    <dbReference type="NCBI Taxonomy" id="118510"/>
    <lineage>
        <taxon>Eukaryota</taxon>
        <taxon>Viridiplantae</taxon>
        <taxon>Streptophyta</taxon>
        <taxon>Embryophyta</taxon>
        <taxon>Tracheophyta</taxon>
        <taxon>Spermatophyta</taxon>
        <taxon>Magnoliopsida</taxon>
        <taxon>eudicotyledons</taxon>
        <taxon>Gunneridae</taxon>
        <taxon>Pentapetalae</taxon>
        <taxon>asterids</taxon>
        <taxon>campanulids</taxon>
        <taxon>Asterales</taxon>
        <taxon>Asteraceae</taxon>
        <taxon>Asteroideae</taxon>
        <taxon>Anthemideae</taxon>
        <taxon>Anthemidinae</taxon>
        <taxon>Tanacetum</taxon>
    </lineage>
</organism>
<keyword evidence="1" id="KW-0472">Membrane</keyword>
<dbReference type="PANTHER" id="PTHR33116">
    <property type="entry name" value="REVERSE TRANSCRIPTASE ZINC-BINDING DOMAIN-CONTAINING PROTEIN-RELATED-RELATED"/>
    <property type="match status" value="1"/>
</dbReference>
<feature type="domain" description="Reverse transcriptase zinc-binding" evidence="2">
    <location>
        <begin position="163"/>
        <end position="228"/>
    </location>
</feature>
<keyword evidence="3" id="KW-0548">Nucleotidyltransferase</keyword>
<evidence type="ECO:0000259" key="2">
    <source>
        <dbReference type="Pfam" id="PF13966"/>
    </source>
</evidence>
<name>A0A6L2NI90_TANCI</name>